<dbReference type="EMBL" id="FNJQ01000025">
    <property type="protein sequence ID" value="SDP56397.1"/>
    <property type="molecule type" value="Genomic_DNA"/>
</dbReference>
<dbReference type="GO" id="GO:0005886">
    <property type="term" value="C:plasma membrane"/>
    <property type="evidence" value="ECO:0007669"/>
    <property type="project" value="UniProtKB-SubCell"/>
</dbReference>
<evidence type="ECO:0000256" key="1">
    <source>
        <dbReference type="ARBA" id="ARBA00004651"/>
    </source>
</evidence>
<keyword evidence="4 6" id="KW-1133">Transmembrane helix</keyword>
<dbReference type="Gene3D" id="3.30.70.270">
    <property type="match status" value="1"/>
</dbReference>
<dbReference type="PANTHER" id="PTHR46663:SF2">
    <property type="entry name" value="GGDEF DOMAIN-CONTAINING PROTEIN"/>
    <property type="match status" value="1"/>
</dbReference>
<dbReference type="InterPro" id="IPR052163">
    <property type="entry name" value="DGC-Regulatory_Protein"/>
</dbReference>
<evidence type="ECO:0000256" key="2">
    <source>
        <dbReference type="ARBA" id="ARBA00022475"/>
    </source>
</evidence>
<dbReference type="InterPro" id="IPR003660">
    <property type="entry name" value="HAMP_dom"/>
</dbReference>
<dbReference type="CDD" id="cd01949">
    <property type="entry name" value="GGDEF"/>
    <property type="match status" value="1"/>
</dbReference>
<evidence type="ECO:0000259" key="8">
    <source>
        <dbReference type="PROSITE" id="PS50887"/>
    </source>
</evidence>
<dbReference type="OrthoDB" id="1672031at2"/>
<evidence type="ECO:0000313" key="10">
    <source>
        <dbReference type="Proteomes" id="UP000182412"/>
    </source>
</evidence>
<dbReference type="Gene3D" id="3.30.450.20">
    <property type="entry name" value="PAS domain"/>
    <property type="match status" value="1"/>
</dbReference>
<dbReference type="Pfam" id="PF00990">
    <property type="entry name" value="GGDEF"/>
    <property type="match status" value="1"/>
</dbReference>
<evidence type="ECO:0000256" key="5">
    <source>
        <dbReference type="ARBA" id="ARBA00023136"/>
    </source>
</evidence>
<comment type="subcellular location">
    <subcellularLocation>
        <location evidence="1">Cell membrane</location>
        <topology evidence="1">Multi-pass membrane protein</topology>
    </subcellularLocation>
</comment>
<feature type="domain" description="GGDEF" evidence="8">
    <location>
        <begin position="389"/>
        <end position="521"/>
    </location>
</feature>
<dbReference type="PANTHER" id="PTHR46663">
    <property type="entry name" value="DIGUANYLATE CYCLASE DGCT-RELATED"/>
    <property type="match status" value="1"/>
</dbReference>
<reference evidence="9 10" key="1">
    <citation type="submission" date="2016-10" db="EMBL/GenBank/DDBJ databases">
        <authorList>
            <person name="de Groot N.N."/>
        </authorList>
    </citation>
    <scope>NUCLEOTIDE SEQUENCE [LARGE SCALE GENOMIC DNA]</scope>
    <source>
        <strain evidence="9 10">S137</strain>
    </source>
</reference>
<keyword evidence="2" id="KW-1003">Cell membrane</keyword>
<dbReference type="GO" id="GO:0007165">
    <property type="term" value="P:signal transduction"/>
    <property type="evidence" value="ECO:0007669"/>
    <property type="project" value="InterPro"/>
</dbReference>
<dbReference type="Gene3D" id="6.10.340.10">
    <property type="match status" value="1"/>
</dbReference>
<dbReference type="InterPro" id="IPR029787">
    <property type="entry name" value="Nucleotide_cyclase"/>
</dbReference>
<dbReference type="PROSITE" id="PS50887">
    <property type="entry name" value="GGDEF"/>
    <property type="match status" value="1"/>
</dbReference>
<gene>
    <name evidence="9" type="ORF">SAMN05216366_12545</name>
</gene>
<dbReference type="CDD" id="cd12914">
    <property type="entry name" value="PDC1_DGC_like"/>
    <property type="match status" value="1"/>
</dbReference>
<dbReference type="Proteomes" id="UP000182412">
    <property type="component" value="Unassembled WGS sequence"/>
</dbReference>
<dbReference type="CDD" id="cd06225">
    <property type="entry name" value="HAMP"/>
    <property type="match status" value="1"/>
</dbReference>
<proteinExistence type="predicted"/>
<evidence type="ECO:0000256" key="3">
    <source>
        <dbReference type="ARBA" id="ARBA00022692"/>
    </source>
</evidence>
<sequence>MSKKSIKNKLFLIFTLMGMIPLLAVLFYGGLRLAAHAENHAKTSGWLRNAIVNEHLNYSLQNNFYVLRTLAAAKPVINYLKTPNAADEAIIHEMLRNNDEIFHDNNLTVVTNAAGQQLVRSDNEPLVNVTQRHHFQMAMAGKEYVSDVIVSMSTSKKIVVLEVPIFDEQHNPIGMLQRNLNLENLEEFIQAQADENTAVIIMDQENQVIAHSDTSAVGTDDTDYYKKIIRIMDSDNGVGKVKLNDHNTFVTCSHNQLTNWSVATVQPASAVYRSVNNEVIQAGIIGLLLLLLVSLMSHFLANRITVPIRKICQVVTDLVKGSNDISKLEILSEDELGEMATAINEMRFMRDNMRQEAERDELTSLCSRTAVESNCRQRLQEYEESFAPGMLAIFLIDLDNFKKATKDEGHQHGNRILQNFANGLKDIFRAYDCVGRLEGDEFVVIIDHQTDLTIIKRKAAEINKMARELTIGGENVGITASIGIAIAPQNGKTFNHLLHAADLALFTAKEKGRDCYEIAGEEDGEFDNLK</sequence>
<dbReference type="InterPro" id="IPR033479">
    <property type="entry name" value="dCache_1"/>
</dbReference>
<feature type="transmembrane region" description="Helical" evidence="6">
    <location>
        <begin position="12"/>
        <end position="31"/>
    </location>
</feature>
<dbReference type="Pfam" id="PF02743">
    <property type="entry name" value="dCache_1"/>
    <property type="match status" value="1"/>
</dbReference>
<accession>A0A1H0TQS4</accession>
<dbReference type="InterPro" id="IPR000160">
    <property type="entry name" value="GGDEF_dom"/>
</dbReference>
<feature type="transmembrane region" description="Helical" evidence="6">
    <location>
        <begin position="279"/>
        <end position="301"/>
    </location>
</feature>
<organism evidence="9 10">
    <name type="scientific">Selenomonas ruminantium</name>
    <dbReference type="NCBI Taxonomy" id="971"/>
    <lineage>
        <taxon>Bacteria</taxon>
        <taxon>Bacillati</taxon>
        <taxon>Bacillota</taxon>
        <taxon>Negativicutes</taxon>
        <taxon>Selenomonadales</taxon>
        <taxon>Selenomonadaceae</taxon>
        <taxon>Selenomonas</taxon>
    </lineage>
</organism>
<feature type="domain" description="HAMP" evidence="7">
    <location>
        <begin position="302"/>
        <end position="355"/>
    </location>
</feature>
<protein>
    <submittedName>
        <fullName evidence="9">Diguanylate cyclase (GGDEF) domain-containing protein</fullName>
    </submittedName>
</protein>
<dbReference type="SUPFAM" id="SSF55073">
    <property type="entry name" value="Nucleotide cyclase"/>
    <property type="match status" value="1"/>
</dbReference>
<evidence type="ECO:0000259" key="7">
    <source>
        <dbReference type="PROSITE" id="PS50885"/>
    </source>
</evidence>
<evidence type="ECO:0000256" key="4">
    <source>
        <dbReference type="ARBA" id="ARBA00022989"/>
    </source>
</evidence>
<dbReference type="RefSeq" id="WP_074572931.1">
    <property type="nucleotide sequence ID" value="NZ_FNJQ01000025.1"/>
</dbReference>
<dbReference type="SUPFAM" id="SSF103190">
    <property type="entry name" value="Sensory domain-like"/>
    <property type="match status" value="1"/>
</dbReference>
<dbReference type="AlphaFoldDB" id="A0A1H0TQS4"/>
<keyword evidence="3 6" id="KW-0812">Transmembrane</keyword>
<dbReference type="NCBIfam" id="TIGR00254">
    <property type="entry name" value="GGDEF"/>
    <property type="match status" value="1"/>
</dbReference>
<dbReference type="InterPro" id="IPR043128">
    <property type="entry name" value="Rev_trsase/Diguanyl_cyclase"/>
</dbReference>
<dbReference type="InterPro" id="IPR029151">
    <property type="entry name" value="Sensor-like_sf"/>
</dbReference>
<dbReference type="SUPFAM" id="SSF158472">
    <property type="entry name" value="HAMP domain-like"/>
    <property type="match status" value="1"/>
</dbReference>
<name>A0A1H0TQS4_SELRU</name>
<evidence type="ECO:0000313" key="9">
    <source>
        <dbReference type="EMBL" id="SDP56397.1"/>
    </source>
</evidence>
<dbReference type="Pfam" id="PF00672">
    <property type="entry name" value="HAMP"/>
    <property type="match status" value="1"/>
</dbReference>
<dbReference type="PROSITE" id="PS50885">
    <property type="entry name" value="HAMP"/>
    <property type="match status" value="1"/>
</dbReference>
<evidence type="ECO:0000256" key="6">
    <source>
        <dbReference type="SAM" id="Phobius"/>
    </source>
</evidence>
<keyword evidence="5 6" id="KW-0472">Membrane</keyword>
<dbReference type="SMART" id="SM00267">
    <property type="entry name" value="GGDEF"/>
    <property type="match status" value="1"/>
</dbReference>